<evidence type="ECO:0000313" key="6">
    <source>
        <dbReference type="EMBL" id="KAJ3476479.1"/>
    </source>
</evidence>
<reference evidence="6" key="1">
    <citation type="submission" date="2022-07" db="EMBL/GenBank/DDBJ databases">
        <title>Genome Sequence of Physisporinus lineatus.</title>
        <authorList>
            <person name="Buettner E."/>
        </authorList>
    </citation>
    <scope>NUCLEOTIDE SEQUENCE</scope>
    <source>
        <strain evidence="6">VT162</strain>
    </source>
</reference>
<keyword evidence="2" id="KW-0285">Flavoprotein</keyword>
<organism evidence="6 7">
    <name type="scientific">Meripilus lineatus</name>
    <dbReference type="NCBI Taxonomy" id="2056292"/>
    <lineage>
        <taxon>Eukaryota</taxon>
        <taxon>Fungi</taxon>
        <taxon>Dikarya</taxon>
        <taxon>Basidiomycota</taxon>
        <taxon>Agaricomycotina</taxon>
        <taxon>Agaricomycetes</taxon>
        <taxon>Polyporales</taxon>
        <taxon>Meripilaceae</taxon>
        <taxon>Meripilus</taxon>
    </lineage>
</organism>
<dbReference type="PANTHER" id="PTHR43735">
    <property type="entry name" value="APOPTOSIS-INDUCING FACTOR 1"/>
    <property type="match status" value="1"/>
</dbReference>
<dbReference type="AlphaFoldDB" id="A0AAD5USN7"/>
<gene>
    <name evidence="6" type="ORF">NLI96_g11127</name>
</gene>
<dbReference type="PANTHER" id="PTHR43735:SF3">
    <property type="entry name" value="FERROPTOSIS SUPPRESSOR PROTEIN 1"/>
    <property type="match status" value="1"/>
</dbReference>
<dbReference type="GO" id="GO:0004174">
    <property type="term" value="F:electron-transferring-flavoprotein dehydrogenase activity"/>
    <property type="evidence" value="ECO:0007669"/>
    <property type="project" value="TreeGrafter"/>
</dbReference>
<evidence type="ECO:0000313" key="7">
    <source>
        <dbReference type="Proteomes" id="UP001212997"/>
    </source>
</evidence>
<dbReference type="SUPFAM" id="SSF51905">
    <property type="entry name" value="FAD/NAD(P)-binding domain"/>
    <property type="match status" value="1"/>
</dbReference>
<protein>
    <recommendedName>
        <fullName evidence="5">FAD/NAD(P)-binding domain-containing protein</fullName>
    </recommendedName>
</protein>
<evidence type="ECO:0000256" key="4">
    <source>
        <dbReference type="ARBA" id="ARBA00023002"/>
    </source>
</evidence>
<feature type="domain" description="FAD/NAD(P)-binding" evidence="5">
    <location>
        <begin position="10"/>
        <end position="302"/>
    </location>
</feature>
<dbReference type="Gene3D" id="3.50.50.100">
    <property type="match status" value="1"/>
</dbReference>
<dbReference type="Pfam" id="PF07992">
    <property type="entry name" value="Pyr_redox_2"/>
    <property type="match status" value="1"/>
</dbReference>
<evidence type="ECO:0000256" key="3">
    <source>
        <dbReference type="ARBA" id="ARBA00022827"/>
    </source>
</evidence>
<dbReference type="InterPro" id="IPR036188">
    <property type="entry name" value="FAD/NAD-bd_sf"/>
</dbReference>
<accession>A0AAD5USN7</accession>
<dbReference type="EMBL" id="JANAWD010000702">
    <property type="protein sequence ID" value="KAJ3476479.1"/>
    <property type="molecule type" value="Genomic_DNA"/>
</dbReference>
<evidence type="ECO:0000256" key="2">
    <source>
        <dbReference type="ARBA" id="ARBA00022630"/>
    </source>
</evidence>
<keyword evidence="7" id="KW-1185">Reference proteome</keyword>
<dbReference type="InterPro" id="IPR023753">
    <property type="entry name" value="FAD/NAD-binding_dom"/>
</dbReference>
<keyword evidence="3" id="KW-0274">FAD</keyword>
<sequence length="377" mass="40577">MSKKNDDRKNIVIVGGGFAGSTIARTFLSKLDTSKYTLTLITSHPYFVHYIAGARLTVSDADDLENLVFVPYDKLFADGKGTHKVGTVTAIEEAGKGQSGFVVLQDGEKVPYDALALAPGTLWSGPLNFPSDDASAKASIREWRRRYADAKEVVLVGGGAVGIETAGEVREAYPDKHVTIIHGGDLLLNETYPDKFRKDIERRLKEKNIDVILGEFIDEIPEYGTKGLTTRSGKELPNTDLVVPTSGGRPNTAFIASLGSDVLTERGHVKVKPTLELLDHPGIFAAGDVINWKEQKQAAKTAAHAAVVVANITSYLTGKPLTKVYKGSFEMIAIPIGKTGGASYFGVLWGILLGGWITSAVKGKTLMVSQARKVLGY</sequence>
<dbReference type="PRINTS" id="PR00469">
    <property type="entry name" value="PNDRDTASEII"/>
</dbReference>
<dbReference type="PRINTS" id="PR00368">
    <property type="entry name" value="FADPNR"/>
</dbReference>
<comment type="caution">
    <text evidence="6">The sequence shown here is derived from an EMBL/GenBank/DDBJ whole genome shotgun (WGS) entry which is preliminary data.</text>
</comment>
<comment type="similarity">
    <text evidence="1">Belongs to the FAD-dependent oxidoreductase family.</text>
</comment>
<keyword evidence="4" id="KW-0560">Oxidoreductase</keyword>
<evidence type="ECO:0000256" key="1">
    <source>
        <dbReference type="ARBA" id="ARBA00006442"/>
    </source>
</evidence>
<proteinExistence type="inferred from homology"/>
<dbReference type="Proteomes" id="UP001212997">
    <property type="component" value="Unassembled WGS sequence"/>
</dbReference>
<evidence type="ECO:0000259" key="5">
    <source>
        <dbReference type="Pfam" id="PF07992"/>
    </source>
</evidence>
<name>A0AAD5USN7_9APHY</name>
<dbReference type="GO" id="GO:0050660">
    <property type="term" value="F:flavin adenine dinucleotide binding"/>
    <property type="evidence" value="ECO:0007669"/>
    <property type="project" value="TreeGrafter"/>
</dbReference>
<dbReference type="GO" id="GO:0005737">
    <property type="term" value="C:cytoplasm"/>
    <property type="evidence" value="ECO:0007669"/>
    <property type="project" value="TreeGrafter"/>
</dbReference>